<feature type="region of interest" description="Disordered" evidence="1">
    <location>
        <begin position="145"/>
        <end position="177"/>
    </location>
</feature>
<dbReference type="PANTHER" id="PTHR23095:SF17">
    <property type="entry name" value="PARANEOPLASTIC ANTIGEN MA1"/>
    <property type="match status" value="1"/>
</dbReference>
<accession>A0A974HN96</accession>
<dbReference type="InterPro" id="IPR026523">
    <property type="entry name" value="PNMA"/>
</dbReference>
<sequence>MEPRVTEEFIYQVLDGEQTFYRPRVAASRRYSAGVLLNVLIESPREIDCDRVPPDIDAESEGPWKIVLTDMSADADELTTQGEALTTQTRPEMDSLRIRQLKRGTLNSDSVAVTIRSHYQDKLPPGSVALMQRVRQEEVDAYARVRQSPTSGHTEKSPADAKLGNIQPNCPVPDEGETQSAFYKKKKSYYEPFICESDSPEEEKVLSREKTTVENPVGMKVWQVRTLLVYPRGECRGLEESFPCLSACKVEKAEKKLLNLGRFNPARPLPSCCKLRRRKVPLVRLILLQSCV</sequence>
<evidence type="ECO:0000256" key="1">
    <source>
        <dbReference type="SAM" id="MobiDB-lite"/>
    </source>
</evidence>
<protein>
    <submittedName>
        <fullName evidence="2">Uncharacterized protein</fullName>
    </submittedName>
</protein>
<evidence type="ECO:0000313" key="3">
    <source>
        <dbReference type="Proteomes" id="UP000694892"/>
    </source>
</evidence>
<dbReference type="PANTHER" id="PTHR23095">
    <property type="entry name" value="PARANEOPLASTIC ANTIGEN"/>
    <property type="match status" value="1"/>
</dbReference>
<dbReference type="EMBL" id="CM004472">
    <property type="protein sequence ID" value="OCT84362.1"/>
    <property type="molecule type" value="Genomic_DNA"/>
</dbReference>
<gene>
    <name evidence="2" type="ORF">XELAEV_18022514mg</name>
</gene>
<reference evidence="3" key="1">
    <citation type="journal article" date="2016" name="Nature">
        <title>Genome evolution in the allotetraploid frog Xenopus laevis.</title>
        <authorList>
            <person name="Session A.M."/>
            <person name="Uno Y."/>
            <person name="Kwon T."/>
            <person name="Chapman J.A."/>
            <person name="Toyoda A."/>
            <person name="Takahashi S."/>
            <person name="Fukui A."/>
            <person name="Hikosaka A."/>
            <person name="Suzuki A."/>
            <person name="Kondo M."/>
            <person name="van Heeringen S.J."/>
            <person name="Quigley I."/>
            <person name="Heinz S."/>
            <person name="Ogino H."/>
            <person name="Ochi H."/>
            <person name="Hellsten U."/>
            <person name="Lyons J.B."/>
            <person name="Simakov O."/>
            <person name="Putnam N."/>
            <person name="Stites J."/>
            <person name="Kuroki Y."/>
            <person name="Tanaka T."/>
            <person name="Michiue T."/>
            <person name="Watanabe M."/>
            <person name="Bogdanovic O."/>
            <person name="Lister R."/>
            <person name="Georgiou G."/>
            <person name="Paranjpe S.S."/>
            <person name="van Kruijsbergen I."/>
            <person name="Shu S."/>
            <person name="Carlson J."/>
            <person name="Kinoshita T."/>
            <person name="Ohta Y."/>
            <person name="Mawaribuchi S."/>
            <person name="Jenkins J."/>
            <person name="Grimwood J."/>
            <person name="Schmutz J."/>
            <person name="Mitros T."/>
            <person name="Mozaffari S.V."/>
            <person name="Suzuki Y."/>
            <person name="Haramoto Y."/>
            <person name="Yamamoto T.S."/>
            <person name="Takagi C."/>
            <person name="Heald R."/>
            <person name="Miller K."/>
            <person name="Haudenschild C."/>
            <person name="Kitzman J."/>
            <person name="Nakayama T."/>
            <person name="Izutsu Y."/>
            <person name="Robert J."/>
            <person name="Fortriede J."/>
            <person name="Burns K."/>
            <person name="Lotay V."/>
            <person name="Karimi K."/>
            <person name="Yasuoka Y."/>
            <person name="Dichmann D.S."/>
            <person name="Flajnik M.F."/>
            <person name="Houston D.W."/>
            <person name="Shendure J."/>
            <person name="DuPasquier L."/>
            <person name="Vize P.D."/>
            <person name="Zorn A.M."/>
            <person name="Ito M."/>
            <person name="Marcotte E.M."/>
            <person name="Wallingford J.B."/>
            <person name="Ito Y."/>
            <person name="Asashima M."/>
            <person name="Ueno N."/>
            <person name="Matsuda Y."/>
            <person name="Veenstra G.J."/>
            <person name="Fujiyama A."/>
            <person name="Harland R.M."/>
            <person name="Taira M."/>
            <person name="Rokhsar D.S."/>
        </authorList>
    </citation>
    <scope>NUCLEOTIDE SEQUENCE [LARGE SCALE GENOMIC DNA]</scope>
    <source>
        <strain evidence="3">J</strain>
    </source>
</reference>
<organism evidence="2 3">
    <name type="scientific">Xenopus laevis</name>
    <name type="common">African clawed frog</name>
    <dbReference type="NCBI Taxonomy" id="8355"/>
    <lineage>
        <taxon>Eukaryota</taxon>
        <taxon>Metazoa</taxon>
        <taxon>Chordata</taxon>
        <taxon>Craniata</taxon>
        <taxon>Vertebrata</taxon>
        <taxon>Euteleostomi</taxon>
        <taxon>Amphibia</taxon>
        <taxon>Batrachia</taxon>
        <taxon>Anura</taxon>
        <taxon>Pipoidea</taxon>
        <taxon>Pipidae</taxon>
        <taxon>Xenopodinae</taxon>
        <taxon>Xenopus</taxon>
        <taxon>Xenopus</taxon>
    </lineage>
</organism>
<dbReference type="AlphaFoldDB" id="A0A974HN96"/>
<dbReference type="Proteomes" id="UP000694892">
    <property type="component" value="Chromosome 4L"/>
</dbReference>
<evidence type="ECO:0000313" key="2">
    <source>
        <dbReference type="EMBL" id="OCT84362.1"/>
    </source>
</evidence>
<proteinExistence type="predicted"/>
<name>A0A974HN96_XENLA</name>